<dbReference type="AlphaFoldDB" id="A0A8H6DR67"/>
<dbReference type="Proteomes" id="UP000624244">
    <property type="component" value="Unassembled WGS sequence"/>
</dbReference>
<protein>
    <submittedName>
        <fullName evidence="1">Uncharacterized protein</fullName>
    </submittedName>
</protein>
<evidence type="ECO:0000313" key="1">
    <source>
        <dbReference type="EMBL" id="KAF5845144.1"/>
    </source>
</evidence>
<reference evidence="1" key="1">
    <citation type="submission" date="2019-11" db="EMBL/GenBank/DDBJ databases">
        <title>Bipolaris sorokiniana Genome sequencing.</title>
        <authorList>
            <person name="Wang H."/>
        </authorList>
    </citation>
    <scope>NUCLEOTIDE SEQUENCE</scope>
</reference>
<proteinExistence type="predicted"/>
<sequence>MGTTFHMEPTAGSGARCCAGAGAAVQVLGHALPPPTTWMAKDALAGKRLQESILRSRGGEETACDVKLHMSAPRRIRRAHGPLSPQGVFTVAPRVRWQRPCASPLWEIGEPYLLLPLPRQRLPLGPDPVSCREMHTNTPN</sequence>
<dbReference type="EMBL" id="WNKQ01000020">
    <property type="protein sequence ID" value="KAF5845144.1"/>
    <property type="molecule type" value="Genomic_DNA"/>
</dbReference>
<comment type="caution">
    <text evidence="1">The sequence shown here is derived from an EMBL/GenBank/DDBJ whole genome shotgun (WGS) entry which is preliminary data.</text>
</comment>
<accession>A0A8H6DR67</accession>
<name>A0A8H6DR67_COCSA</name>
<organism evidence="1 2">
    <name type="scientific">Cochliobolus sativus</name>
    <name type="common">Common root rot and spot blotch fungus</name>
    <name type="synonym">Bipolaris sorokiniana</name>
    <dbReference type="NCBI Taxonomy" id="45130"/>
    <lineage>
        <taxon>Eukaryota</taxon>
        <taxon>Fungi</taxon>
        <taxon>Dikarya</taxon>
        <taxon>Ascomycota</taxon>
        <taxon>Pezizomycotina</taxon>
        <taxon>Dothideomycetes</taxon>
        <taxon>Pleosporomycetidae</taxon>
        <taxon>Pleosporales</taxon>
        <taxon>Pleosporineae</taxon>
        <taxon>Pleosporaceae</taxon>
        <taxon>Bipolaris</taxon>
    </lineage>
</organism>
<evidence type="ECO:0000313" key="2">
    <source>
        <dbReference type="Proteomes" id="UP000624244"/>
    </source>
</evidence>
<gene>
    <name evidence="1" type="ORF">GGP41_001252</name>
</gene>